<protein>
    <submittedName>
        <fullName evidence="2">NrdH-redoxin</fullName>
    </submittedName>
</protein>
<dbReference type="InterPro" id="IPR036249">
    <property type="entry name" value="Thioredoxin-like_sf"/>
</dbReference>
<keyword evidence="3" id="KW-1185">Reference proteome</keyword>
<evidence type="ECO:0000313" key="2">
    <source>
        <dbReference type="EMBL" id="KUG55831.1"/>
    </source>
</evidence>
<gene>
    <name evidence="2" type="ORF">AVL62_05015</name>
</gene>
<evidence type="ECO:0000259" key="1">
    <source>
        <dbReference type="Pfam" id="PF00462"/>
    </source>
</evidence>
<proteinExistence type="predicted"/>
<accession>A0A0W8I8V7</accession>
<dbReference type="AlphaFoldDB" id="A0A0W8I8V7"/>
<name>A0A0W8I8V7_9MICO</name>
<dbReference type="PANTHER" id="PTHR34386">
    <property type="entry name" value="GLUTAREDOXIN"/>
    <property type="match status" value="1"/>
</dbReference>
<comment type="caution">
    <text evidence="2">The sequence shown here is derived from an EMBL/GenBank/DDBJ whole genome shotgun (WGS) entry which is preliminary data.</text>
</comment>
<dbReference type="Pfam" id="PF00462">
    <property type="entry name" value="Glutaredoxin"/>
    <property type="match status" value="1"/>
</dbReference>
<sequence>MAQDDPRGDVVVYWRPGCGFCAMLKARLGGLKDRVTWVNIWEDEEGAAFVRSVNDGNETVPTVVMDGIPHTNPSPVKVKERLARG</sequence>
<dbReference type="EMBL" id="LQBL01000022">
    <property type="protein sequence ID" value="KUG55831.1"/>
    <property type="molecule type" value="Genomic_DNA"/>
</dbReference>
<dbReference type="InterPro" id="IPR051548">
    <property type="entry name" value="Grx-like_ET"/>
</dbReference>
<organism evidence="2 3">
    <name type="scientific">Serinicoccus chungangensis</name>
    <dbReference type="NCBI Taxonomy" id="767452"/>
    <lineage>
        <taxon>Bacteria</taxon>
        <taxon>Bacillati</taxon>
        <taxon>Actinomycetota</taxon>
        <taxon>Actinomycetes</taxon>
        <taxon>Micrococcales</taxon>
        <taxon>Ornithinimicrobiaceae</taxon>
        <taxon>Serinicoccus</taxon>
    </lineage>
</organism>
<dbReference type="GO" id="GO:0045454">
    <property type="term" value="P:cell redox homeostasis"/>
    <property type="evidence" value="ECO:0007669"/>
    <property type="project" value="TreeGrafter"/>
</dbReference>
<dbReference type="InterPro" id="IPR002109">
    <property type="entry name" value="Glutaredoxin"/>
</dbReference>
<dbReference type="Gene3D" id="3.40.30.10">
    <property type="entry name" value="Glutaredoxin"/>
    <property type="match status" value="1"/>
</dbReference>
<reference evidence="2 3" key="1">
    <citation type="submission" date="2015-12" db="EMBL/GenBank/DDBJ databases">
        <title>Serinicoccus chungangenesis strain CD08_5 genome sequencing and assembly.</title>
        <authorList>
            <person name="Chander A.M."/>
            <person name="Kaur G."/>
            <person name="Nair G.R."/>
            <person name="Dhawan D.K."/>
            <person name="Kochhar R.K."/>
            <person name="Mayilraj S."/>
            <person name="Bhadada S.K."/>
        </authorList>
    </citation>
    <scope>NUCLEOTIDE SEQUENCE [LARGE SCALE GENOMIC DNA]</scope>
    <source>
        <strain evidence="2 3">CD08_5</strain>
    </source>
</reference>
<dbReference type="PANTHER" id="PTHR34386:SF1">
    <property type="entry name" value="GLUTAREDOXIN-LIKE PROTEIN NRDH"/>
    <property type="match status" value="1"/>
</dbReference>
<dbReference type="STRING" id="767452.AVL62_05015"/>
<dbReference type="PROSITE" id="PS51354">
    <property type="entry name" value="GLUTAREDOXIN_2"/>
    <property type="match status" value="1"/>
</dbReference>
<evidence type="ECO:0000313" key="3">
    <source>
        <dbReference type="Proteomes" id="UP000054837"/>
    </source>
</evidence>
<dbReference type="GO" id="GO:0009055">
    <property type="term" value="F:electron transfer activity"/>
    <property type="evidence" value="ECO:0007669"/>
    <property type="project" value="TreeGrafter"/>
</dbReference>
<dbReference type="Proteomes" id="UP000054837">
    <property type="component" value="Unassembled WGS sequence"/>
</dbReference>
<dbReference type="OrthoDB" id="8991911at2"/>
<feature type="domain" description="Glutaredoxin" evidence="1">
    <location>
        <begin position="10"/>
        <end position="67"/>
    </location>
</feature>
<dbReference type="SUPFAM" id="SSF52833">
    <property type="entry name" value="Thioredoxin-like"/>
    <property type="match status" value="1"/>
</dbReference>